<dbReference type="InterPro" id="IPR036291">
    <property type="entry name" value="NAD(P)-bd_dom_sf"/>
</dbReference>
<comment type="subunit">
    <text evidence="2">Homohexamer.</text>
</comment>
<evidence type="ECO:0000256" key="5">
    <source>
        <dbReference type="ARBA" id="ARBA00022857"/>
    </source>
</evidence>
<comment type="catalytic activity">
    <reaction evidence="8">
        <text>L-glutamate + NADP(+) + H2O = 2-oxoglutarate + NH4(+) + NADPH + H(+)</text>
        <dbReference type="Rhea" id="RHEA:11612"/>
        <dbReference type="ChEBI" id="CHEBI:15377"/>
        <dbReference type="ChEBI" id="CHEBI:15378"/>
        <dbReference type="ChEBI" id="CHEBI:16810"/>
        <dbReference type="ChEBI" id="CHEBI:28938"/>
        <dbReference type="ChEBI" id="CHEBI:29985"/>
        <dbReference type="ChEBI" id="CHEBI:57783"/>
        <dbReference type="ChEBI" id="CHEBI:58349"/>
        <dbReference type="EC" id="1.4.1.4"/>
    </reaction>
</comment>
<dbReference type="GO" id="GO:0006537">
    <property type="term" value="P:glutamate biosynthetic process"/>
    <property type="evidence" value="ECO:0007669"/>
    <property type="project" value="TreeGrafter"/>
</dbReference>
<keyword evidence="5" id="KW-0521">NADP</keyword>
<dbReference type="Pfam" id="PF00248">
    <property type="entry name" value="Aldo_ket_red"/>
    <property type="match status" value="2"/>
</dbReference>
<evidence type="ECO:0000256" key="2">
    <source>
        <dbReference type="ARBA" id="ARBA00011643"/>
    </source>
</evidence>
<dbReference type="InterPro" id="IPR006097">
    <property type="entry name" value="Glu/Leu/Phe/Val/Trp_DH_dimer"/>
</dbReference>
<feature type="domain" description="Glutamate/phenylalanine/leucine/valine/L-tryptophan dehydrogenase C-terminal" evidence="10">
    <location>
        <begin position="427"/>
        <end position="686"/>
    </location>
</feature>
<dbReference type="Proteomes" id="UP001140560">
    <property type="component" value="Unassembled WGS sequence"/>
</dbReference>
<dbReference type="InterPro" id="IPR018170">
    <property type="entry name" value="Aldo/ket_reductase_CS"/>
</dbReference>
<dbReference type="InterPro" id="IPR050724">
    <property type="entry name" value="Glu_Leu_Phe_Val_DH"/>
</dbReference>
<evidence type="ECO:0000256" key="9">
    <source>
        <dbReference type="RuleBase" id="RU004417"/>
    </source>
</evidence>
<dbReference type="PROSITE" id="PS00063">
    <property type="entry name" value="ALDOKETO_REDUCTASE_3"/>
    <property type="match status" value="1"/>
</dbReference>
<dbReference type="CDD" id="cd19071">
    <property type="entry name" value="AKR_AKR1-5-like"/>
    <property type="match status" value="1"/>
</dbReference>
<dbReference type="Gene3D" id="3.40.50.10860">
    <property type="entry name" value="Leucine Dehydrogenase, chain A, domain 1"/>
    <property type="match status" value="1"/>
</dbReference>
<evidence type="ECO:0000256" key="3">
    <source>
        <dbReference type="ARBA" id="ARBA00012907"/>
    </source>
</evidence>
<dbReference type="PRINTS" id="PR00082">
    <property type="entry name" value="GLFDHDRGNASE"/>
</dbReference>
<dbReference type="InterPro" id="IPR006095">
    <property type="entry name" value="Glu/Leu/Phe/Val/Trp_DH"/>
</dbReference>
<dbReference type="GO" id="GO:0005829">
    <property type="term" value="C:cytosol"/>
    <property type="evidence" value="ECO:0007669"/>
    <property type="project" value="TreeGrafter"/>
</dbReference>
<dbReference type="FunFam" id="3.40.50.10860:FF:000002">
    <property type="entry name" value="Glutamate dehydrogenase"/>
    <property type="match status" value="1"/>
</dbReference>
<dbReference type="OrthoDB" id="6718861at2759"/>
<dbReference type="CDD" id="cd05313">
    <property type="entry name" value="NAD_bind_2_Glu_DH"/>
    <property type="match status" value="1"/>
</dbReference>
<dbReference type="SMART" id="SM00839">
    <property type="entry name" value="ELFV_dehydrog"/>
    <property type="match status" value="1"/>
</dbReference>
<dbReference type="InterPro" id="IPR006096">
    <property type="entry name" value="Glu/Leu/Phe/Val/Trp_DH_C"/>
</dbReference>
<dbReference type="SUPFAM" id="SSF51735">
    <property type="entry name" value="NAD(P)-binding Rossmann-fold domains"/>
    <property type="match status" value="1"/>
</dbReference>
<protein>
    <recommendedName>
        <fullName evidence="4">NADP-specific glutamate dehydrogenase</fullName>
        <ecNumber evidence="3">1.4.1.4</ecNumber>
    </recommendedName>
    <alternativeName>
        <fullName evidence="7">NADP-dependent glutamate dehydrogenase</fullName>
    </alternativeName>
</protein>
<dbReference type="PANTHER" id="PTHR43571">
    <property type="entry name" value="NADP-SPECIFIC GLUTAMATE DEHYDROGENASE 1-RELATED"/>
    <property type="match status" value="1"/>
</dbReference>
<dbReference type="Gene3D" id="3.40.50.720">
    <property type="entry name" value="NAD(P)-binding Rossmann-like Domain"/>
    <property type="match status" value="1"/>
</dbReference>
<evidence type="ECO:0000259" key="10">
    <source>
        <dbReference type="SMART" id="SM00839"/>
    </source>
</evidence>
<evidence type="ECO:0000256" key="8">
    <source>
        <dbReference type="ARBA" id="ARBA00048584"/>
    </source>
</evidence>
<evidence type="ECO:0000256" key="7">
    <source>
        <dbReference type="ARBA" id="ARBA00029617"/>
    </source>
</evidence>
<dbReference type="Gene3D" id="3.20.20.100">
    <property type="entry name" value="NADP-dependent oxidoreductase domain"/>
    <property type="match status" value="1"/>
</dbReference>
<dbReference type="InterPro" id="IPR033922">
    <property type="entry name" value="NAD_bind_Glu_DH"/>
</dbReference>
<dbReference type="Pfam" id="PF02812">
    <property type="entry name" value="ELFV_dehydrog_N"/>
    <property type="match status" value="1"/>
</dbReference>
<proteinExistence type="inferred from homology"/>
<dbReference type="Gene3D" id="1.10.285.10">
    <property type="entry name" value="Glutamate Dehydrogenase, chain A, domain 3"/>
    <property type="match status" value="2"/>
</dbReference>
<dbReference type="Pfam" id="PF00208">
    <property type="entry name" value="ELFV_dehydrog"/>
    <property type="match status" value="1"/>
</dbReference>
<comment type="caution">
    <text evidence="11">The sequence shown here is derived from an EMBL/GenBank/DDBJ whole genome shotgun (WGS) entry which is preliminary data.</text>
</comment>
<dbReference type="InterPro" id="IPR023210">
    <property type="entry name" value="NADP_OxRdtase_dom"/>
</dbReference>
<keyword evidence="6 9" id="KW-0560">Oxidoreductase</keyword>
<sequence>MYHNEKESGKAVLDFLSSAANTHSLTREHVHFTSKLASNSTYDAARKAIKESIKQCGLGYIDLFLLHSPYGGKKARLDSWRAVEDAIQDGEVKSGGVSNYGVKHASRPFPFLGSPGAAGVYFWKALLTTEQLQELLDSKPRIAPAVNQIEVHPFNTRKDITSFCQQHDIVVEAYAPLVRALRMKHPKIVSLSKKYSCTPGQLLVRWSLQHGYVPLPKSVKEERIVENSEIGGFEIEEADMETMDGLDEYLVTELVSTLESSSLFQKNPEYKKALEVVSVPERIIQFRVVWEDDKGECQVNKGYRVQFNSALGPYKGGLRLHPTVNLSILKFLGFEQIFKNALTGLNMGGGKGGCDFDPKGKTNNEIRRFCVAFMRELSKHIGADTDVPAGDIGVGGREIGYLFGAYRAHRNRWEGVLTGKGGSWGGSLIRPEATGFGLVYYVEHMINYASGGKESFAGKKVAISGSGNVAQYAALKVIELGGTVVSLSDSKGALIATDDKGFNPDIINQIAALKLERKSLTALENHNFKYIEGARPWKEVGKVDVVLPSATQNEVSEDEAKALIDAGAKFIAEGSNMGCTQEAIEVFEAHRKEKKGEAIWYAPGKAANAGGVAVSGLEMAQNSARLSWTSEEVDEKLKKIMKDCFENCLSTAKEYFTPAEGEFPSLVGGANVAGFRKVAAAMQDQGDWW</sequence>
<evidence type="ECO:0000256" key="6">
    <source>
        <dbReference type="ARBA" id="ARBA00023002"/>
    </source>
</evidence>
<dbReference type="FunFam" id="3.40.50.720:FF:000030">
    <property type="entry name" value="Glutamate dehydrogenase"/>
    <property type="match status" value="1"/>
</dbReference>
<accession>A0A9W8Y1V5</accession>
<dbReference type="InterPro" id="IPR046346">
    <property type="entry name" value="Aminoacid_DH-like_N_sf"/>
</dbReference>
<dbReference type="EMBL" id="JAPEUY010000016">
    <property type="protein sequence ID" value="KAJ4365046.1"/>
    <property type="molecule type" value="Genomic_DNA"/>
</dbReference>
<evidence type="ECO:0000313" key="11">
    <source>
        <dbReference type="EMBL" id="KAJ4365046.1"/>
    </source>
</evidence>
<comment type="similarity">
    <text evidence="1 9">Belongs to the Glu/Leu/Phe/Val dehydrogenases family.</text>
</comment>
<dbReference type="GO" id="GO:0004354">
    <property type="term" value="F:glutamate dehydrogenase (NADP+) activity"/>
    <property type="evidence" value="ECO:0007669"/>
    <property type="project" value="UniProtKB-EC"/>
</dbReference>
<evidence type="ECO:0000256" key="1">
    <source>
        <dbReference type="ARBA" id="ARBA00006382"/>
    </source>
</evidence>
<dbReference type="NCBIfam" id="NF006929">
    <property type="entry name" value="PRK09414.1"/>
    <property type="match status" value="1"/>
</dbReference>
<dbReference type="InterPro" id="IPR033524">
    <property type="entry name" value="Glu/Leu/Phe/Val_DH_AS"/>
</dbReference>
<dbReference type="PROSITE" id="PS00074">
    <property type="entry name" value="GLFV_DEHYDROGENASE"/>
    <property type="match status" value="1"/>
</dbReference>
<dbReference type="AlphaFoldDB" id="A0A9W8Y1V5"/>
<dbReference type="FunFam" id="1.10.285.10:FF:000001">
    <property type="entry name" value="Glutamate dehydrogenase"/>
    <property type="match status" value="1"/>
</dbReference>
<reference evidence="11" key="1">
    <citation type="submission" date="2022-10" db="EMBL/GenBank/DDBJ databases">
        <title>Tapping the CABI collections for fungal endophytes: first genome assemblies for Collariella, Neodidymelliopsis, Ascochyta clinopodiicola, Didymella pomorum, Didymosphaeria variabile, Neocosmospora piperis and Neocucurbitaria cava.</title>
        <authorList>
            <person name="Hill R."/>
        </authorList>
    </citation>
    <scope>NUCLEOTIDE SEQUENCE</scope>
    <source>
        <strain evidence="11">IMI 356814</strain>
    </source>
</reference>
<organism evidence="11 12">
    <name type="scientific">Neocucurbitaria cava</name>
    <dbReference type="NCBI Taxonomy" id="798079"/>
    <lineage>
        <taxon>Eukaryota</taxon>
        <taxon>Fungi</taxon>
        <taxon>Dikarya</taxon>
        <taxon>Ascomycota</taxon>
        <taxon>Pezizomycotina</taxon>
        <taxon>Dothideomycetes</taxon>
        <taxon>Pleosporomycetidae</taxon>
        <taxon>Pleosporales</taxon>
        <taxon>Pleosporineae</taxon>
        <taxon>Cucurbitariaceae</taxon>
        <taxon>Neocucurbitaria</taxon>
    </lineage>
</organism>
<dbReference type="SUPFAM" id="SSF53223">
    <property type="entry name" value="Aminoacid dehydrogenase-like, N-terminal domain"/>
    <property type="match status" value="1"/>
</dbReference>
<dbReference type="SUPFAM" id="SSF51430">
    <property type="entry name" value="NAD(P)-linked oxidoreductase"/>
    <property type="match status" value="1"/>
</dbReference>
<name>A0A9W8Y1V5_9PLEO</name>
<dbReference type="InterPro" id="IPR036812">
    <property type="entry name" value="NAD(P)_OxRdtase_dom_sf"/>
</dbReference>
<evidence type="ECO:0000313" key="12">
    <source>
        <dbReference type="Proteomes" id="UP001140560"/>
    </source>
</evidence>
<gene>
    <name evidence="11" type="primary">GDH3</name>
    <name evidence="11" type="ORF">N0V83_008662</name>
</gene>
<keyword evidence="12" id="KW-1185">Reference proteome</keyword>
<dbReference type="PANTHER" id="PTHR43571:SF1">
    <property type="entry name" value="NADP-SPECIFIC GLUTAMATE DEHYDROGENASE 1-RELATED"/>
    <property type="match status" value="1"/>
</dbReference>
<dbReference type="EC" id="1.4.1.4" evidence="3"/>
<evidence type="ECO:0000256" key="4">
    <source>
        <dbReference type="ARBA" id="ARBA00021155"/>
    </source>
</evidence>